<dbReference type="PROSITE" id="PS00107">
    <property type="entry name" value="PROTEIN_KINASE_ATP"/>
    <property type="match status" value="1"/>
</dbReference>
<dbReference type="GO" id="GO:0042594">
    <property type="term" value="P:response to starvation"/>
    <property type="evidence" value="ECO:0007669"/>
    <property type="project" value="TreeGrafter"/>
</dbReference>
<evidence type="ECO:0000313" key="9">
    <source>
        <dbReference type="Proteomes" id="UP000682733"/>
    </source>
</evidence>
<dbReference type="PANTHER" id="PTHR24348:SF22">
    <property type="entry name" value="NON-SPECIFIC SERINE_THREONINE PROTEIN KINASE"/>
    <property type="match status" value="1"/>
</dbReference>
<organism evidence="8 9">
    <name type="scientific">Didymodactylos carnosus</name>
    <dbReference type="NCBI Taxonomy" id="1234261"/>
    <lineage>
        <taxon>Eukaryota</taxon>
        <taxon>Metazoa</taxon>
        <taxon>Spiralia</taxon>
        <taxon>Gnathifera</taxon>
        <taxon>Rotifera</taxon>
        <taxon>Eurotatoria</taxon>
        <taxon>Bdelloidea</taxon>
        <taxon>Philodinida</taxon>
        <taxon>Philodinidae</taxon>
        <taxon>Didymodactylos</taxon>
    </lineage>
</organism>
<keyword evidence="1" id="KW-0808">Transferase</keyword>
<dbReference type="InterPro" id="IPR011009">
    <property type="entry name" value="Kinase-like_dom_sf"/>
</dbReference>
<sequence>MPEIIGDYQYSKRDLIGHGAFAIVFLGRSTINPEQQVAIKQITKKSLAKSQSLLEKEIRILK</sequence>
<proteinExistence type="predicted"/>
<keyword evidence="2 5" id="KW-0547">Nucleotide-binding</keyword>
<dbReference type="Proteomes" id="UP000682733">
    <property type="component" value="Unassembled WGS sequence"/>
</dbReference>
<dbReference type="AlphaFoldDB" id="A0A8S2WJR7"/>
<dbReference type="PROSITE" id="PS50011">
    <property type="entry name" value="PROTEIN_KINASE_DOM"/>
    <property type="match status" value="1"/>
</dbReference>
<dbReference type="PANTHER" id="PTHR24348">
    <property type="entry name" value="SERINE/THREONINE-PROTEIN KINASE UNC-51-RELATED"/>
    <property type="match status" value="1"/>
</dbReference>
<feature type="non-terminal residue" evidence="8">
    <location>
        <position position="1"/>
    </location>
</feature>
<evidence type="ECO:0000313" key="8">
    <source>
        <dbReference type="EMBL" id="CAF4445672.1"/>
    </source>
</evidence>
<dbReference type="Gene3D" id="3.30.200.20">
    <property type="entry name" value="Phosphorylase Kinase, domain 1"/>
    <property type="match status" value="1"/>
</dbReference>
<feature type="domain" description="Protein kinase" evidence="6">
    <location>
        <begin position="10"/>
        <end position="62"/>
    </location>
</feature>
<dbReference type="GO" id="GO:0048675">
    <property type="term" value="P:axon extension"/>
    <property type="evidence" value="ECO:0007669"/>
    <property type="project" value="TreeGrafter"/>
</dbReference>
<dbReference type="EMBL" id="CAJOBA010081895">
    <property type="protein sequence ID" value="CAF4445672.1"/>
    <property type="molecule type" value="Genomic_DNA"/>
</dbReference>
<dbReference type="InterPro" id="IPR000719">
    <property type="entry name" value="Prot_kinase_dom"/>
</dbReference>
<dbReference type="GO" id="GO:0034045">
    <property type="term" value="C:phagophore assembly site membrane"/>
    <property type="evidence" value="ECO:0007669"/>
    <property type="project" value="TreeGrafter"/>
</dbReference>
<dbReference type="GO" id="GO:0005524">
    <property type="term" value="F:ATP binding"/>
    <property type="evidence" value="ECO:0007669"/>
    <property type="project" value="UniProtKB-UniRule"/>
</dbReference>
<evidence type="ECO:0000256" key="1">
    <source>
        <dbReference type="ARBA" id="ARBA00022679"/>
    </source>
</evidence>
<keyword evidence="4 5" id="KW-0067">ATP-binding</keyword>
<evidence type="ECO:0000256" key="5">
    <source>
        <dbReference type="PROSITE-ProRule" id="PRU10141"/>
    </source>
</evidence>
<accession>A0A8S2WJR7</accession>
<protein>
    <recommendedName>
        <fullName evidence="6">Protein kinase domain-containing protein</fullName>
    </recommendedName>
</protein>
<name>A0A8S2WJR7_9BILA</name>
<dbReference type="GO" id="GO:0004674">
    <property type="term" value="F:protein serine/threonine kinase activity"/>
    <property type="evidence" value="ECO:0007669"/>
    <property type="project" value="InterPro"/>
</dbReference>
<evidence type="ECO:0000313" key="7">
    <source>
        <dbReference type="EMBL" id="CAF1624162.1"/>
    </source>
</evidence>
<dbReference type="SUPFAM" id="SSF56112">
    <property type="entry name" value="Protein kinase-like (PK-like)"/>
    <property type="match status" value="1"/>
</dbReference>
<comment type="caution">
    <text evidence="8">The sequence shown here is derived from an EMBL/GenBank/DDBJ whole genome shotgun (WGS) entry which is preliminary data.</text>
</comment>
<dbReference type="GO" id="GO:0000422">
    <property type="term" value="P:autophagy of mitochondrion"/>
    <property type="evidence" value="ECO:0007669"/>
    <property type="project" value="TreeGrafter"/>
</dbReference>
<dbReference type="EMBL" id="CAJNOK010056822">
    <property type="protein sequence ID" value="CAF1624162.1"/>
    <property type="molecule type" value="Genomic_DNA"/>
</dbReference>
<reference evidence="8" key="1">
    <citation type="submission" date="2021-02" db="EMBL/GenBank/DDBJ databases">
        <authorList>
            <person name="Nowell W R."/>
        </authorList>
    </citation>
    <scope>NUCLEOTIDE SEQUENCE</scope>
</reference>
<dbReference type="GO" id="GO:0000045">
    <property type="term" value="P:autophagosome assembly"/>
    <property type="evidence" value="ECO:0007669"/>
    <property type="project" value="TreeGrafter"/>
</dbReference>
<gene>
    <name evidence="7" type="ORF">OVA965_LOCUS43366</name>
    <name evidence="8" type="ORF">TMI583_LOCUS45590</name>
</gene>
<evidence type="ECO:0000259" key="6">
    <source>
        <dbReference type="PROSITE" id="PS50011"/>
    </source>
</evidence>
<evidence type="ECO:0000256" key="2">
    <source>
        <dbReference type="ARBA" id="ARBA00022741"/>
    </source>
</evidence>
<dbReference type="GO" id="GO:0061709">
    <property type="term" value="P:reticulophagy"/>
    <property type="evidence" value="ECO:0007669"/>
    <property type="project" value="TreeGrafter"/>
</dbReference>
<evidence type="ECO:0000256" key="3">
    <source>
        <dbReference type="ARBA" id="ARBA00022777"/>
    </source>
</evidence>
<feature type="binding site" evidence="5">
    <location>
        <position position="40"/>
    </location>
    <ligand>
        <name>ATP</name>
        <dbReference type="ChEBI" id="CHEBI:30616"/>
    </ligand>
</feature>
<keyword evidence="3" id="KW-0418">Kinase</keyword>
<dbReference type="Proteomes" id="UP000677228">
    <property type="component" value="Unassembled WGS sequence"/>
</dbReference>
<dbReference type="InterPro" id="IPR045269">
    <property type="entry name" value="Atg1-like"/>
</dbReference>
<dbReference type="InterPro" id="IPR017441">
    <property type="entry name" value="Protein_kinase_ATP_BS"/>
</dbReference>
<evidence type="ECO:0000256" key="4">
    <source>
        <dbReference type="ARBA" id="ARBA00022840"/>
    </source>
</evidence>
<dbReference type="GO" id="GO:0005829">
    <property type="term" value="C:cytosol"/>
    <property type="evidence" value="ECO:0007669"/>
    <property type="project" value="TreeGrafter"/>
</dbReference>
<dbReference type="GO" id="GO:0010508">
    <property type="term" value="P:positive regulation of autophagy"/>
    <property type="evidence" value="ECO:0007669"/>
    <property type="project" value="TreeGrafter"/>
</dbReference>
<dbReference type="GO" id="GO:0034727">
    <property type="term" value="P:piecemeal microautophagy of the nucleus"/>
    <property type="evidence" value="ECO:0007669"/>
    <property type="project" value="TreeGrafter"/>
</dbReference>
<dbReference type="GO" id="GO:0005776">
    <property type="term" value="C:autophagosome"/>
    <property type="evidence" value="ECO:0007669"/>
    <property type="project" value="TreeGrafter"/>
</dbReference>